<proteinExistence type="predicted"/>
<accession>A0A382DFB8</accession>
<feature type="compositionally biased region" description="Basic and acidic residues" evidence="1">
    <location>
        <begin position="38"/>
        <end position="52"/>
    </location>
</feature>
<gene>
    <name evidence="2" type="ORF">METZ01_LOCUS190060</name>
</gene>
<protein>
    <submittedName>
        <fullName evidence="2">Uncharacterized protein</fullName>
    </submittedName>
</protein>
<feature type="non-terminal residue" evidence="2">
    <location>
        <position position="192"/>
    </location>
</feature>
<feature type="region of interest" description="Disordered" evidence="1">
    <location>
        <begin position="21"/>
        <end position="60"/>
    </location>
</feature>
<organism evidence="2">
    <name type="scientific">marine metagenome</name>
    <dbReference type="NCBI Taxonomy" id="408172"/>
    <lineage>
        <taxon>unclassified sequences</taxon>
        <taxon>metagenomes</taxon>
        <taxon>ecological metagenomes</taxon>
    </lineage>
</organism>
<evidence type="ECO:0000256" key="1">
    <source>
        <dbReference type="SAM" id="MobiDB-lite"/>
    </source>
</evidence>
<sequence>MSAFIVATLSSGCGIGIGSFGSANSPATSAPEATGTILKKEEQRVSTEDKQSKSSPTGVQEVVELDHSLSGKLLAEESERFRSVLQVDVKSYRSSNITRVKSIGESAAATEYTTVGRLEFPTSRDLLFFETFSPSLTALGQRSYFGQYEIGSSDSTDDALRNLDYEFRSITLGGEGRLTSDWKLDLSVEYDE</sequence>
<dbReference type="AlphaFoldDB" id="A0A382DFB8"/>
<dbReference type="EMBL" id="UINC01039152">
    <property type="protein sequence ID" value="SVB37206.1"/>
    <property type="molecule type" value="Genomic_DNA"/>
</dbReference>
<evidence type="ECO:0000313" key="2">
    <source>
        <dbReference type="EMBL" id="SVB37206.1"/>
    </source>
</evidence>
<reference evidence="2" key="1">
    <citation type="submission" date="2018-05" db="EMBL/GenBank/DDBJ databases">
        <authorList>
            <person name="Lanie J.A."/>
            <person name="Ng W.-L."/>
            <person name="Kazmierczak K.M."/>
            <person name="Andrzejewski T.M."/>
            <person name="Davidsen T.M."/>
            <person name="Wayne K.J."/>
            <person name="Tettelin H."/>
            <person name="Glass J.I."/>
            <person name="Rusch D."/>
            <person name="Podicherti R."/>
            <person name="Tsui H.-C.T."/>
            <person name="Winkler M.E."/>
        </authorList>
    </citation>
    <scope>NUCLEOTIDE SEQUENCE</scope>
</reference>
<name>A0A382DFB8_9ZZZZ</name>